<sequence length="215" mass="23615">MKFVLALLTTALPALVSGSACSEVYETLVDDFVKDNFDVKLMEGTFYELAYHDYTQPRNLCGCERSVKTIDTATEPVSINDLFTLKCPAGANGRDQITHLFFNTTESPGVLSGKCSFFEPLSGDDVCPDYLIDVGTREVGAPYPWLLELQCVERKNGDLLFAGINFYAKDKSNETLTEMMASAESHGLAQFIDGGFPSGLEIVDHTDCTYPDEDA</sequence>
<feature type="signal peptide" evidence="1">
    <location>
        <begin position="1"/>
        <end position="18"/>
    </location>
</feature>
<name>A0A9W6ZHB2_9STRA</name>
<gene>
    <name evidence="2" type="ORF">TL16_g01267</name>
</gene>
<evidence type="ECO:0000256" key="1">
    <source>
        <dbReference type="SAM" id="SignalP"/>
    </source>
</evidence>
<keyword evidence="1" id="KW-0732">Signal</keyword>
<evidence type="ECO:0000313" key="3">
    <source>
        <dbReference type="Proteomes" id="UP001162640"/>
    </source>
</evidence>
<comment type="caution">
    <text evidence="2">The sequence shown here is derived from an EMBL/GenBank/DDBJ whole genome shotgun (WGS) entry which is preliminary data.</text>
</comment>
<dbReference type="AlphaFoldDB" id="A0A9W6ZHB2"/>
<feature type="chain" id="PRO_5040835676" evidence="1">
    <location>
        <begin position="19"/>
        <end position="215"/>
    </location>
</feature>
<dbReference type="Proteomes" id="UP001162640">
    <property type="component" value="Unassembled WGS sequence"/>
</dbReference>
<accession>A0A9W6ZHB2</accession>
<reference evidence="3" key="1">
    <citation type="journal article" date="2023" name="Commun. Biol.">
        <title>Genome analysis of Parmales, the sister group of diatoms, reveals the evolutionary specialization of diatoms from phago-mixotrophs to photoautotrophs.</title>
        <authorList>
            <person name="Ban H."/>
            <person name="Sato S."/>
            <person name="Yoshikawa S."/>
            <person name="Yamada K."/>
            <person name="Nakamura Y."/>
            <person name="Ichinomiya M."/>
            <person name="Sato N."/>
            <person name="Blanc-Mathieu R."/>
            <person name="Endo H."/>
            <person name="Kuwata A."/>
            <person name="Ogata H."/>
        </authorList>
    </citation>
    <scope>NUCLEOTIDE SEQUENCE [LARGE SCALE GENOMIC DNA]</scope>
</reference>
<dbReference type="PROSITE" id="PS51257">
    <property type="entry name" value="PROKAR_LIPOPROTEIN"/>
    <property type="match status" value="1"/>
</dbReference>
<proteinExistence type="predicted"/>
<evidence type="ECO:0000313" key="2">
    <source>
        <dbReference type="EMBL" id="GMH52611.1"/>
    </source>
</evidence>
<protein>
    <submittedName>
        <fullName evidence="2">Uncharacterized protein</fullName>
    </submittedName>
</protein>
<organism evidence="2 3">
    <name type="scientific">Triparma laevis f. inornata</name>
    <dbReference type="NCBI Taxonomy" id="1714386"/>
    <lineage>
        <taxon>Eukaryota</taxon>
        <taxon>Sar</taxon>
        <taxon>Stramenopiles</taxon>
        <taxon>Ochrophyta</taxon>
        <taxon>Bolidophyceae</taxon>
        <taxon>Parmales</taxon>
        <taxon>Triparmaceae</taxon>
        <taxon>Triparma</taxon>
    </lineage>
</organism>
<dbReference type="EMBL" id="BLQM01000028">
    <property type="protein sequence ID" value="GMH52611.1"/>
    <property type="molecule type" value="Genomic_DNA"/>
</dbReference>